<dbReference type="PANTHER" id="PTHR43899:SF4">
    <property type="entry name" value="17 BETA-HYDROXYSTEROID DEHYDROGENASE TYPE 3"/>
    <property type="match status" value="1"/>
</dbReference>
<gene>
    <name evidence="3" type="ORF">SAMN00777080_4562</name>
</gene>
<sequence length="274" mass="29892">MKLSIKEQKRLISKYGEWAVVTGASSGIGLEICRQLAGAGFSLVINSRSLVNLQEVYQELKSKYDIQIKVIASDLSEENGLEPILNFTKDLKVGLLVMSAGYGTSGPFVESSLPREINMLRVNSEALLAITHHFSRKFKEQKRGGIILMSSMVAFQGVPFSAHYAATKAYVQTLAEALAIEVKPYGVDILSAAPGPVESGFSQRANMKMSMSLTPEQVGVPILKALGRKTTVLPGLLTKFLVYSLRTVPRWGKVKIMQQVMGGMTAHQREGVNS</sequence>
<evidence type="ECO:0008006" key="5">
    <source>
        <dbReference type="Google" id="ProtNLM"/>
    </source>
</evidence>
<dbReference type="Proteomes" id="UP000192333">
    <property type="component" value="Chromosome I"/>
</dbReference>
<evidence type="ECO:0000313" key="4">
    <source>
        <dbReference type="Proteomes" id="UP000192333"/>
    </source>
</evidence>
<dbReference type="Gene3D" id="3.40.50.720">
    <property type="entry name" value="NAD(P)-binding Rossmann-like Domain"/>
    <property type="match status" value="1"/>
</dbReference>
<dbReference type="InterPro" id="IPR002347">
    <property type="entry name" value="SDR_fam"/>
</dbReference>
<dbReference type="InterPro" id="IPR051019">
    <property type="entry name" value="VLCFA-Steroid_DH"/>
</dbReference>
<proteinExistence type="predicted"/>
<comment type="subcellular location">
    <subcellularLocation>
        <location evidence="1">Endoplasmic reticulum</location>
    </subcellularLocation>
</comment>
<dbReference type="PRINTS" id="PR00081">
    <property type="entry name" value="GDHRDH"/>
</dbReference>
<keyword evidence="2" id="KW-0560">Oxidoreductase</keyword>
<dbReference type="Pfam" id="PF00106">
    <property type="entry name" value="adh_short"/>
    <property type="match status" value="1"/>
</dbReference>
<name>A0A1W2HAG9_9BACT</name>
<dbReference type="STRING" id="758820.SAMN00777080_4562"/>
<dbReference type="EMBL" id="LT838813">
    <property type="protein sequence ID" value="SMD45889.1"/>
    <property type="molecule type" value="Genomic_DNA"/>
</dbReference>
<dbReference type="PANTHER" id="PTHR43899">
    <property type="entry name" value="RH59310P"/>
    <property type="match status" value="1"/>
</dbReference>
<dbReference type="GO" id="GO:0016491">
    <property type="term" value="F:oxidoreductase activity"/>
    <property type="evidence" value="ECO:0007669"/>
    <property type="project" value="UniProtKB-KW"/>
</dbReference>
<keyword evidence="4" id="KW-1185">Reference proteome</keyword>
<dbReference type="SUPFAM" id="SSF51735">
    <property type="entry name" value="NAD(P)-binding Rossmann-fold domains"/>
    <property type="match status" value="1"/>
</dbReference>
<dbReference type="PROSITE" id="PS00061">
    <property type="entry name" value="ADH_SHORT"/>
    <property type="match status" value="1"/>
</dbReference>
<dbReference type="InterPro" id="IPR020904">
    <property type="entry name" value="Sc_DH/Rdtase_CS"/>
</dbReference>
<dbReference type="RefSeq" id="WP_084122855.1">
    <property type="nucleotide sequence ID" value="NZ_LT838813.1"/>
</dbReference>
<dbReference type="OrthoDB" id="9808814at2"/>
<evidence type="ECO:0000256" key="2">
    <source>
        <dbReference type="ARBA" id="ARBA00023002"/>
    </source>
</evidence>
<reference evidence="4" key="1">
    <citation type="submission" date="2017-04" db="EMBL/GenBank/DDBJ databases">
        <authorList>
            <person name="Varghese N."/>
            <person name="Submissions S."/>
        </authorList>
    </citation>
    <scope>NUCLEOTIDE SEQUENCE [LARGE SCALE GENOMIC DNA]</scope>
    <source>
        <strain evidence="4">DSM 16537</strain>
    </source>
</reference>
<dbReference type="AlphaFoldDB" id="A0A1W2HAG9"/>
<organism evidence="3 4">
    <name type="scientific">Aquiflexum balticum DSM 16537</name>
    <dbReference type="NCBI Taxonomy" id="758820"/>
    <lineage>
        <taxon>Bacteria</taxon>
        <taxon>Pseudomonadati</taxon>
        <taxon>Bacteroidota</taxon>
        <taxon>Cytophagia</taxon>
        <taxon>Cytophagales</taxon>
        <taxon>Cyclobacteriaceae</taxon>
        <taxon>Aquiflexum</taxon>
    </lineage>
</organism>
<dbReference type="PIRSF" id="PIRSF000126">
    <property type="entry name" value="11-beta-HSD1"/>
    <property type="match status" value="1"/>
</dbReference>
<evidence type="ECO:0000313" key="3">
    <source>
        <dbReference type="EMBL" id="SMD45889.1"/>
    </source>
</evidence>
<protein>
    <recommendedName>
        <fullName evidence="5">Short-chain dehydrogenase</fullName>
    </recommendedName>
</protein>
<accession>A0A1W2HAG9</accession>
<evidence type="ECO:0000256" key="1">
    <source>
        <dbReference type="ARBA" id="ARBA00004240"/>
    </source>
</evidence>
<dbReference type="InterPro" id="IPR036291">
    <property type="entry name" value="NAD(P)-bd_dom_sf"/>
</dbReference>